<dbReference type="Pfam" id="PF01724">
    <property type="entry name" value="DUF29"/>
    <property type="match status" value="1"/>
</dbReference>
<dbReference type="STRING" id="1458985.BJP34_19650"/>
<proteinExistence type="predicted"/>
<sequence>MTQELIDLRISILEGRYADALAIVDELEQMSKRATLHQIESYLNKALINLIKNQVEERLANSWAASIRDFIREIQKLNLKDNQKSYTINADQWQSLIDNELEAAISTASVEVLNGAYTPVQLSKLVDRAQLRQTTQDLLALTYLHSKKDLPLFINDYLTKLPGGSYWNQDIQL</sequence>
<protein>
    <recommendedName>
        <fullName evidence="3">DUF29 domain-containing protein</fullName>
    </recommendedName>
</protein>
<gene>
    <name evidence="1" type="ORF">BJP34_19650</name>
</gene>
<dbReference type="EMBL" id="CP017599">
    <property type="protein sequence ID" value="AOX01358.1"/>
    <property type="molecule type" value="Genomic_DNA"/>
</dbReference>
<accession>A0A1D8TUN6</accession>
<dbReference type="AlphaFoldDB" id="A0A1D8TUN6"/>
<reference evidence="2" key="1">
    <citation type="submission" date="2016-10" db="EMBL/GenBank/DDBJ databases">
        <title>Comparative genomics uncovers the prolific and rare metabolic potential of the cyanobacterial genus Moorea.</title>
        <authorList>
            <person name="Leao T."/>
            <person name="Castelao G."/>
            <person name="Korobeynikov A."/>
            <person name="Monroe E.A."/>
            <person name="Podell S."/>
            <person name="Glukhov E."/>
            <person name="Allen E."/>
            <person name="Gerwick W.H."/>
            <person name="Gerwick L."/>
        </authorList>
    </citation>
    <scope>NUCLEOTIDE SEQUENCE [LARGE SCALE GENOMIC DNA]</scope>
    <source>
        <strain evidence="2">PAL-8-15-08-1</strain>
    </source>
</reference>
<dbReference type="Gene3D" id="1.20.1220.20">
    <property type="entry name" value="Uncharcterised protein PF01724"/>
    <property type="match status" value="1"/>
</dbReference>
<evidence type="ECO:0008006" key="3">
    <source>
        <dbReference type="Google" id="ProtNLM"/>
    </source>
</evidence>
<dbReference type="Proteomes" id="UP000177870">
    <property type="component" value="Chromosome"/>
</dbReference>
<evidence type="ECO:0000313" key="2">
    <source>
        <dbReference type="Proteomes" id="UP000177870"/>
    </source>
</evidence>
<organism evidence="1 2">
    <name type="scientific">Moorena producens PAL-8-15-08-1</name>
    <dbReference type="NCBI Taxonomy" id="1458985"/>
    <lineage>
        <taxon>Bacteria</taxon>
        <taxon>Bacillati</taxon>
        <taxon>Cyanobacteriota</taxon>
        <taxon>Cyanophyceae</taxon>
        <taxon>Coleofasciculales</taxon>
        <taxon>Coleofasciculaceae</taxon>
        <taxon>Moorena</taxon>
    </lineage>
</organism>
<dbReference type="KEGG" id="mpro:BJP34_19650"/>
<dbReference type="OrthoDB" id="495351at2"/>
<name>A0A1D8TUN6_9CYAN</name>
<dbReference type="RefSeq" id="WP_070393800.1">
    <property type="nucleotide sequence ID" value="NZ_CP017599.1"/>
</dbReference>
<evidence type="ECO:0000313" key="1">
    <source>
        <dbReference type="EMBL" id="AOX01358.1"/>
    </source>
</evidence>